<dbReference type="InterPro" id="IPR028098">
    <property type="entry name" value="Glyco_trans_4-like_N"/>
</dbReference>
<feature type="domain" description="Glycosyltransferase subfamily 4-like N-terminal" evidence="1">
    <location>
        <begin position="20"/>
        <end position="156"/>
    </location>
</feature>
<organism evidence="2 3">
    <name type="scientific">Maritimibacter dapengensis</name>
    <dbReference type="NCBI Taxonomy" id="2836868"/>
    <lineage>
        <taxon>Bacteria</taxon>
        <taxon>Pseudomonadati</taxon>
        <taxon>Pseudomonadota</taxon>
        <taxon>Alphaproteobacteria</taxon>
        <taxon>Rhodobacterales</taxon>
        <taxon>Roseobacteraceae</taxon>
        <taxon>Maritimibacter</taxon>
    </lineage>
</organism>
<sequence length="386" mass="42254">MKVLILTAYAPSLVNFRGPLISELRGLGHEVHAGAPDLDESTRARVEALGCTTHETRMTRQGTGFRADIAYAKDLRALIRRIEPDLVLTYAIKPNIWGAFAAYAEGVRSVAMITGLGFAFSASDGDSPRTRLVKRIARTLYRRATDRNEAVIFQNHDDLRDFMVAGCLGEPRKAGLVDGSGVDLEHYRPAPLPDAPIFLMVARVIGAKGVQEYAQAALAVRTTHPYARFQLLGFIDGGPDAIDPDIFAHWTSDVLEYVGHVEDVRPFLAGCRVFVLPSRYREGVPRSTLEALATGRPVITTDAPGCRETVIDGENGFLVPVRDPDAIAARMHWLLDHPDDCERMAQASLALARTRFDVERVNAILLDHLGLARGGAPQARREAIAS</sequence>
<dbReference type="Proteomes" id="UP000756530">
    <property type="component" value="Unassembled WGS sequence"/>
</dbReference>
<evidence type="ECO:0000313" key="3">
    <source>
        <dbReference type="Proteomes" id="UP000756530"/>
    </source>
</evidence>
<gene>
    <name evidence="2" type="ORF">KJP28_17495</name>
</gene>
<dbReference type="EMBL" id="JAHUZE010000004">
    <property type="protein sequence ID" value="MBV7380723.1"/>
    <property type="molecule type" value="Genomic_DNA"/>
</dbReference>
<dbReference type="CDD" id="cd03808">
    <property type="entry name" value="GT4_CapM-like"/>
    <property type="match status" value="1"/>
</dbReference>
<accession>A0ABS6T662</accession>
<comment type="caution">
    <text evidence="2">The sequence shown here is derived from an EMBL/GenBank/DDBJ whole genome shotgun (WGS) entry which is preliminary data.</text>
</comment>
<dbReference type="Pfam" id="PF13579">
    <property type="entry name" value="Glyco_trans_4_4"/>
    <property type="match status" value="1"/>
</dbReference>
<proteinExistence type="predicted"/>
<name>A0ABS6T662_9RHOB</name>
<dbReference type="PANTHER" id="PTHR12526">
    <property type="entry name" value="GLYCOSYLTRANSFERASE"/>
    <property type="match status" value="1"/>
</dbReference>
<dbReference type="PANTHER" id="PTHR12526:SF638">
    <property type="entry name" value="SPORE COAT PROTEIN SA"/>
    <property type="match status" value="1"/>
</dbReference>
<keyword evidence="3" id="KW-1185">Reference proteome</keyword>
<reference evidence="2 3" key="1">
    <citation type="submission" date="2021-05" db="EMBL/GenBank/DDBJ databases">
        <title>Culturable bacteria isolated from Daya Bay.</title>
        <authorList>
            <person name="Zheng W."/>
            <person name="Yu S."/>
            <person name="Huang Y."/>
        </authorList>
    </citation>
    <scope>NUCLEOTIDE SEQUENCE [LARGE SCALE GENOMIC DNA]</scope>
    <source>
        <strain evidence="2 3">DP4N28-5</strain>
    </source>
</reference>
<evidence type="ECO:0000313" key="2">
    <source>
        <dbReference type="EMBL" id="MBV7380723.1"/>
    </source>
</evidence>
<dbReference type="Pfam" id="PF13692">
    <property type="entry name" value="Glyco_trans_1_4"/>
    <property type="match status" value="1"/>
</dbReference>
<evidence type="ECO:0000259" key="1">
    <source>
        <dbReference type="Pfam" id="PF13579"/>
    </source>
</evidence>
<protein>
    <submittedName>
        <fullName evidence="2">Glycosyltransferase family 4 protein</fullName>
    </submittedName>
</protein>
<dbReference type="RefSeq" id="WP_218393910.1">
    <property type="nucleotide sequence ID" value="NZ_JAHUZE010000004.1"/>
</dbReference>